<feature type="domain" description="Reverse transcriptase" evidence="2">
    <location>
        <begin position="1"/>
        <end position="126"/>
    </location>
</feature>
<feature type="compositionally biased region" description="Acidic residues" evidence="1">
    <location>
        <begin position="222"/>
        <end position="257"/>
    </location>
</feature>
<accession>A0A388M125</accession>
<gene>
    <name evidence="3" type="ORF">CBR_g46662</name>
</gene>
<evidence type="ECO:0000313" key="3">
    <source>
        <dbReference type="EMBL" id="GBG88173.1"/>
    </source>
</evidence>
<evidence type="ECO:0000256" key="1">
    <source>
        <dbReference type="SAM" id="MobiDB-lite"/>
    </source>
</evidence>
<dbReference type="InterPro" id="IPR053134">
    <property type="entry name" value="RNA-dir_DNA_polymerase"/>
</dbReference>
<dbReference type="InterPro" id="IPR043128">
    <property type="entry name" value="Rev_trsase/Diguanyl_cyclase"/>
</dbReference>
<dbReference type="Pfam" id="PF00078">
    <property type="entry name" value="RVT_1"/>
    <property type="match status" value="1"/>
</dbReference>
<protein>
    <recommendedName>
        <fullName evidence="2">Reverse transcriptase domain-containing protein</fullName>
    </recommendedName>
</protein>
<sequence>MGICNAPATFQRAMNVTFHNFVKKTKLTQGIINFCVIVYMDDILVYSESFHGHAQHIEWTLGALQDAGFKIALEKKLGFYLEDVVFHWAEPAPEAKGGEVQDDEVELLIVQAWRTDTEGELLGILFGKVEKGHLGAITNELLVFLAQLVDDLPLEIPSRCDEKPGPNVLTRTHAPHLLWSTCTELDGDNCLYTSLSLYLEIGVTDLTLWDPFVRRGNALGASDEEEEEEEEAEEEESDTDQDDPDYIGSGEEEDVTGEESGSGESSGRPRQSEEEEEAEAQ</sequence>
<feature type="region of interest" description="Disordered" evidence="1">
    <location>
        <begin position="219"/>
        <end position="281"/>
    </location>
</feature>
<comment type="caution">
    <text evidence="3">The sequence shown here is derived from an EMBL/GenBank/DDBJ whole genome shotgun (WGS) entry which is preliminary data.</text>
</comment>
<dbReference type="EMBL" id="BFEA01000654">
    <property type="protein sequence ID" value="GBG88173.1"/>
    <property type="molecule type" value="Genomic_DNA"/>
</dbReference>
<dbReference type="Proteomes" id="UP000265515">
    <property type="component" value="Unassembled WGS sequence"/>
</dbReference>
<proteinExistence type="predicted"/>
<feature type="compositionally biased region" description="Low complexity" evidence="1">
    <location>
        <begin position="258"/>
        <end position="269"/>
    </location>
</feature>
<dbReference type="AlphaFoldDB" id="A0A388M125"/>
<name>A0A388M125_CHABU</name>
<dbReference type="InterPro" id="IPR043502">
    <property type="entry name" value="DNA/RNA_pol_sf"/>
</dbReference>
<organism evidence="3 4">
    <name type="scientific">Chara braunii</name>
    <name type="common">Braun's stonewort</name>
    <dbReference type="NCBI Taxonomy" id="69332"/>
    <lineage>
        <taxon>Eukaryota</taxon>
        <taxon>Viridiplantae</taxon>
        <taxon>Streptophyta</taxon>
        <taxon>Charophyceae</taxon>
        <taxon>Charales</taxon>
        <taxon>Characeae</taxon>
        <taxon>Chara</taxon>
    </lineage>
</organism>
<dbReference type="SUPFAM" id="SSF56672">
    <property type="entry name" value="DNA/RNA polymerases"/>
    <property type="match status" value="1"/>
</dbReference>
<dbReference type="Gramene" id="GBG88173">
    <property type="protein sequence ID" value="GBG88173"/>
    <property type="gene ID" value="CBR_g46662"/>
</dbReference>
<evidence type="ECO:0000259" key="2">
    <source>
        <dbReference type="PROSITE" id="PS50878"/>
    </source>
</evidence>
<keyword evidence="4" id="KW-1185">Reference proteome</keyword>
<dbReference type="PANTHER" id="PTHR24559">
    <property type="entry name" value="TRANSPOSON TY3-I GAG-POL POLYPROTEIN"/>
    <property type="match status" value="1"/>
</dbReference>
<dbReference type="Gene3D" id="3.30.70.270">
    <property type="match status" value="1"/>
</dbReference>
<reference evidence="3 4" key="1">
    <citation type="journal article" date="2018" name="Cell">
        <title>The Chara Genome: Secondary Complexity and Implications for Plant Terrestrialization.</title>
        <authorList>
            <person name="Nishiyama T."/>
            <person name="Sakayama H."/>
            <person name="Vries J.D."/>
            <person name="Buschmann H."/>
            <person name="Saint-Marcoux D."/>
            <person name="Ullrich K.K."/>
            <person name="Haas F.B."/>
            <person name="Vanderstraeten L."/>
            <person name="Becker D."/>
            <person name="Lang D."/>
            <person name="Vosolsobe S."/>
            <person name="Rombauts S."/>
            <person name="Wilhelmsson P.K.I."/>
            <person name="Janitza P."/>
            <person name="Kern R."/>
            <person name="Heyl A."/>
            <person name="Rumpler F."/>
            <person name="Villalobos L.I.A.C."/>
            <person name="Clay J.M."/>
            <person name="Skokan R."/>
            <person name="Toyoda A."/>
            <person name="Suzuki Y."/>
            <person name="Kagoshima H."/>
            <person name="Schijlen E."/>
            <person name="Tajeshwar N."/>
            <person name="Catarino B."/>
            <person name="Hetherington A.J."/>
            <person name="Saltykova A."/>
            <person name="Bonnot C."/>
            <person name="Breuninger H."/>
            <person name="Symeonidi A."/>
            <person name="Radhakrishnan G.V."/>
            <person name="Van Nieuwerburgh F."/>
            <person name="Deforce D."/>
            <person name="Chang C."/>
            <person name="Karol K.G."/>
            <person name="Hedrich R."/>
            <person name="Ulvskov P."/>
            <person name="Glockner G."/>
            <person name="Delwiche C.F."/>
            <person name="Petrasek J."/>
            <person name="Van de Peer Y."/>
            <person name="Friml J."/>
            <person name="Beilby M."/>
            <person name="Dolan L."/>
            <person name="Kohara Y."/>
            <person name="Sugano S."/>
            <person name="Fujiyama A."/>
            <person name="Delaux P.-M."/>
            <person name="Quint M."/>
            <person name="TheiBen G."/>
            <person name="Hagemann M."/>
            <person name="Harholt J."/>
            <person name="Dunand C."/>
            <person name="Zachgo S."/>
            <person name="Langdale J."/>
            <person name="Maumus F."/>
            <person name="Straeten D.V.D."/>
            <person name="Gould S.B."/>
            <person name="Rensing S.A."/>
        </authorList>
    </citation>
    <scope>NUCLEOTIDE SEQUENCE [LARGE SCALE GENOMIC DNA]</scope>
    <source>
        <strain evidence="3 4">S276</strain>
    </source>
</reference>
<dbReference type="PROSITE" id="PS50878">
    <property type="entry name" value="RT_POL"/>
    <property type="match status" value="1"/>
</dbReference>
<dbReference type="InterPro" id="IPR000477">
    <property type="entry name" value="RT_dom"/>
</dbReference>
<dbReference type="PANTHER" id="PTHR24559:SF444">
    <property type="entry name" value="REVERSE TRANSCRIPTASE DOMAIN-CONTAINING PROTEIN"/>
    <property type="match status" value="1"/>
</dbReference>
<evidence type="ECO:0000313" key="4">
    <source>
        <dbReference type="Proteomes" id="UP000265515"/>
    </source>
</evidence>